<dbReference type="PANTHER" id="PTHR11963:SF23">
    <property type="entry name" value="CYTOSOL AMINOPEPTIDASE"/>
    <property type="match status" value="1"/>
</dbReference>
<feature type="binding site" evidence="7">
    <location>
        <position position="326"/>
    </location>
    <ligand>
        <name>Mn(2+)</name>
        <dbReference type="ChEBI" id="CHEBI:29035"/>
        <label>1</label>
    </ligand>
</feature>
<keyword evidence="7" id="KW-0963">Cytoplasm</keyword>
<keyword evidence="7" id="KW-0464">Manganese</keyword>
<evidence type="ECO:0000256" key="2">
    <source>
        <dbReference type="ARBA" id="ARBA00000967"/>
    </source>
</evidence>
<keyword evidence="4 7" id="KW-0031">Aminopeptidase</keyword>
<proteinExistence type="inferred from homology"/>
<reference evidence="9 10" key="1">
    <citation type="submission" date="2013-08" db="EMBL/GenBank/DDBJ databases">
        <title>An opportunistic ruminal bacterium that causes liver abscesses in cattle.</title>
        <authorList>
            <person name="Benahmed F.H."/>
            <person name="Rasmussen M."/>
            <person name="Harbottle H."/>
            <person name="Soppet D."/>
            <person name="Nagaraja T.G."/>
            <person name="Davidson M."/>
        </authorList>
    </citation>
    <scope>NUCLEOTIDE SEQUENCE [LARGE SCALE GENOMIC DNA]</scope>
    <source>
        <strain evidence="9 10">B35</strain>
    </source>
</reference>
<feature type="binding site" evidence="7">
    <location>
        <position position="244"/>
    </location>
    <ligand>
        <name>Mn(2+)</name>
        <dbReference type="ChEBI" id="CHEBI:29035"/>
        <label>2</label>
    </ligand>
</feature>
<evidence type="ECO:0000256" key="7">
    <source>
        <dbReference type="HAMAP-Rule" id="MF_00181"/>
    </source>
</evidence>
<feature type="binding site" evidence="7">
    <location>
        <position position="249"/>
    </location>
    <ligand>
        <name>Mn(2+)</name>
        <dbReference type="ChEBI" id="CHEBI:29035"/>
        <label>1</label>
    </ligand>
</feature>
<feature type="domain" description="Cytosol aminopeptidase" evidence="8">
    <location>
        <begin position="324"/>
        <end position="331"/>
    </location>
</feature>
<accession>A0A017H691</accession>
<dbReference type="Gene3D" id="3.40.220.10">
    <property type="entry name" value="Leucine Aminopeptidase, subunit E, domain 1"/>
    <property type="match status" value="1"/>
</dbReference>
<gene>
    <name evidence="7" type="primary">pepA</name>
    <name evidence="9" type="ORF">C095_08555</name>
</gene>
<dbReference type="PANTHER" id="PTHR11963">
    <property type="entry name" value="LEUCINE AMINOPEPTIDASE-RELATED"/>
    <property type="match status" value="1"/>
</dbReference>
<dbReference type="SUPFAM" id="SSF52949">
    <property type="entry name" value="Macro domain-like"/>
    <property type="match status" value="1"/>
</dbReference>
<evidence type="ECO:0000256" key="5">
    <source>
        <dbReference type="ARBA" id="ARBA00022670"/>
    </source>
</evidence>
<dbReference type="Pfam" id="PF02789">
    <property type="entry name" value="Peptidase_M17_N"/>
    <property type="match status" value="1"/>
</dbReference>
<comment type="similarity">
    <text evidence="3 7">Belongs to the peptidase M17 family.</text>
</comment>
<organism evidence="9 10">
    <name type="scientific">Fusobacterium necrophorum subsp. funduliforme B35</name>
    <dbReference type="NCBI Taxonomy" id="1226633"/>
    <lineage>
        <taxon>Bacteria</taxon>
        <taxon>Fusobacteriati</taxon>
        <taxon>Fusobacteriota</taxon>
        <taxon>Fusobacteriia</taxon>
        <taxon>Fusobacteriales</taxon>
        <taxon>Fusobacteriaceae</taxon>
        <taxon>Fusobacterium</taxon>
    </lineage>
</organism>
<dbReference type="GO" id="GO:0005737">
    <property type="term" value="C:cytoplasm"/>
    <property type="evidence" value="ECO:0007669"/>
    <property type="project" value="UniProtKB-SubCell"/>
</dbReference>
<comment type="function">
    <text evidence="7">Presumably involved in the processing and regular turnover of intracellular proteins. Catalyzes the removal of unsubstituted N-terminal amino acids from various peptides.</text>
</comment>
<dbReference type="PROSITE" id="PS00631">
    <property type="entry name" value="CYTOSOL_AP"/>
    <property type="match status" value="1"/>
</dbReference>
<dbReference type="InterPro" id="IPR011356">
    <property type="entry name" value="Leucine_aapep/pepB"/>
</dbReference>
<dbReference type="PATRIC" id="fig|1226633.4.peg.1727"/>
<dbReference type="RefSeq" id="WP_035916042.1">
    <property type="nucleotide sequence ID" value="NZ_AOJP01000004.1"/>
</dbReference>
<dbReference type="Pfam" id="PF00883">
    <property type="entry name" value="Peptidase_M17"/>
    <property type="match status" value="1"/>
</dbReference>
<dbReference type="SUPFAM" id="SSF53187">
    <property type="entry name" value="Zn-dependent exopeptidases"/>
    <property type="match status" value="1"/>
</dbReference>
<dbReference type="NCBIfam" id="NF002083">
    <property type="entry name" value="PRK00913.3-5"/>
    <property type="match status" value="1"/>
</dbReference>
<dbReference type="Gene3D" id="3.40.630.10">
    <property type="entry name" value="Zn peptidases"/>
    <property type="match status" value="1"/>
</dbReference>
<sequence>MYFQIISEIQKTYDKTVSLLTENEISICPCISTQNQELIHKIFQKKKFTAKEGEVCEVSFLEGELLCTTIFVGLGKKEQLRKDILRESLYSALKEETGHFLLSVEDSSLMDLDVFAEMAEHINYDFDKYKSKKKDKFLYLDFYCPHPVDFPKESASLSKISSLVRNLINEPAAYMTPERLSMEAQICSEKYGFEIEILDEHKADSLGMKAFLAVGRAAVNRPKVIVMRYRGNPNSKEMTALIGKGVCYDTGGLSLKPTSGMLNMKDDMSGAATVIGILSAVAENKIKHNVVGVIAACENAIGPNSYRPGDVIGSLNGKTIEVTNTDAEGRLTLADALTYSLRVEKATELIDIATLTGAMYMALGSEACGVITNTPSLYQDLVKASEAWREEFWQMPLFTHQKKALTSSVADIKNSGPRIAGASFAATFLEEFVENTPWLHLDVAGTCFSEDGDSYYKKGATGQLVRSVYSYLKNKEL</sequence>
<comment type="caution">
    <text evidence="9">The sequence shown here is derived from an EMBL/GenBank/DDBJ whole genome shotgun (WGS) entry which is preliminary data.</text>
</comment>
<feature type="active site" evidence="7">
    <location>
        <position position="330"/>
    </location>
</feature>
<dbReference type="InterPro" id="IPR043472">
    <property type="entry name" value="Macro_dom-like"/>
</dbReference>
<feature type="binding site" evidence="7">
    <location>
        <position position="267"/>
    </location>
    <ligand>
        <name>Mn(2+)</name>
        <dbReference type="ChEBI" id="CHEBI:29035"/>
        <label>2</label>
    </ligand>
</feature>
<dbReference type="EC" id="3.4.11.10" evidence="7"/>
<feature type="binding site" evidence="7">
    <location>
        <position position="249"/>
    </location>
    <ligand>
        <name>Mn(2+)</name>
        <dbReference type="ChEBI" id="CHEBI:29035"/>
        <label>2</label>
    </ligand>
</feature>
<name>A0A017H691_9FUSO</name>
<evidence type="ECO:0000256" key="4">
    <source>
        <dbReference type="ARBA" id="ARBA00022438"/>
    </source>
</evidence>
<dbReference type="Proteomes" id="UP000031184">
    <property type="component" value="Unassembled WGS sequence"/>
</dbReference>
<dbReference type="GO" id="GO:0006508">
    <property type="term" value="P:proteolysis"/>
    <property type="evidence" value="ECO:0007669"/>
    <property type="project" value="UniProtKB-KW"/>
</dbReference>
<keyword evidence="7" id="KW-0479">Metal-binding</keyword>
<evidence type="ECO:0000313" key="9">
    <source>
        <dbReference type="EMBL" id="KID48777.1"/>
    </source>
</evidence>
<keyword evidence="6 7" id="KW-0378">Hydrolase</keyword>
<feature type="binding site" evidence="7">
    <location>
        <position position="328"/>
    </location>
    <ligand>
        <name>Mn(2+)</name>
        <dbReference type="ChEBI" id="CHEBI:29035"/>
        <label>1</label>
    </ligand>
</feature>
<evidence type="ECO:0000256" key="1">
    <source>
        <dbReference type="ARBA" id="ARBA00000135"/>
    </source>
</evidence>
<feature type="binding site" evidence="7">
    <location>
        <position position="328"/>
    </location>
    <ligand>
        <name>Mn(2+)</name>
        <dbReference type="ChEBI" id="CHEBI:29035"/>
        <label>2</label>
    </ligand>
</feature>
<dbReference type="HAMAP" id="MF_00181">
    <property type="entry name" value="Cytosol_peptidase_M17"/>
    <property type="match status" value="1"/>
</dbReference>
<evidence type="ECO:0000256" key="6">
    <source>
        <dbReference type="ARBA" id="ARBA00022801"/>
    </source>
</evidence>
<evidence type="ECO:0000313" key="10">
    <source>
        <dbReference type="Proteomes" id="UP000031184"/>
    </source>
</evidence>
<dbReference type="GO" id="GO:0070006">
    <property type="term" value="F:metalloaminopeptidase activity"/>
    <property type="evidence" value="ECO:0007669"/>
    <property type="project" value="InterPro"/>
</dbReference>
<comment type="catalytic activity">
    <reaction evidence="2 7">
        <text>Release of an N-terminal amino acid, preferentially leucine, but not glutamic or aspartic acids.</text>
        <dbReference type="EC" id="3.4.11.10"/>
    </reaction>
</comment>
<dbReference type="EC" id="3.4.11.1" evidence="7"/>
<feature type="active site" evidence="7">
    <location>
        <position position="256"/>
    </location>
</feature>
<dbReference type="CDD" id="cd00433">
    <property type="entry name" value="Peptidase_M17"/>
    <property type="match status" value="1"/>
</dbReference>
<comment type="cofactor">
    <cofactor evidence="7">
        <name>Mn(2+)</name>
        <dbReference type="ChEBI" id="CHEBI:29035"/>
    </cofactor>
    <text evidence="7">Binds 2 manganese ions per subunit.</text>
</comment>
<dbReference type="EMBL" id="AUZI01000021">
    <property type="protein sequence ID" value="KID48777.1"/>
    <property type="molecule type" value="Genomic_DNA"/>
</dbReference>
<dbReference type="PRINTS" id="PR00481">
    <property type="entry name" value="LAMNOPPTDASE"/>
</dbReference>
<dbReference type="InterPro" id="IPR008283">
    <property type="entry name" value="Peptidase_M17_N"/>
</dbReference>
<dbReference type="GO" id="GO:0030145">
    <property type="term" value="F:manganese ion binding"/>
    <property type="evidence" value="ECO:0007669"/>
    <property type="project" value="UniProtKB-UniRule"/>
</dbReference>
<comment type="catalytic activity">
    <reaction evidence="1 7">
        <text>Release of an N-terminal amino acid, Xaa-|-Yaa-, in which Xaa is preferably Leu, but may be other amino acids including Pro although not Arg or Lys, and Yaa may be Pro. Amino acid amides and methyl esters are also readily hydrolyzed, but rates on arylamides are exceedingly low.</text>
        <dbReference type="EC" id="3.4.11.1"/>
    </reaction>
</comment>
<dbReference type="OrthoDB" id="9809354at2"/>
<comment type="subcellular location">
    <subcellularLocation>
        <location evidence="7">Cytoplasm</location>
    </subcellularLocation>
</comment>
<dbReference type="AlphaFoldDB" id="A0A017H691"/>
<keyword evidence="5 7" id="KW-0645">Protease</keyword>
<evidence type="ECO:0000259" key="8">
    <source>
        <dbReference type="PROSITE" id="PS00631"/>
    </source>
</evidence>
<evidence type="ECO:0000256" key="3">
    <source>
        <dbReference type="ARBA" id="ARBA00009528"/>
    </source>
</evidence>
<dbReference type="InterPro" id="IPR023042">
    <property type="entry name" value="Peptidase_M17_leu_NH2_pept"/>
</dbReference>
<dbReference type="InterPro" id="IPR000819">
    <property type="entry name" value="Peptidase_M17_C"/>
</dbReference>
<protein>
    <recommendedName>
        <fullName evidence="7">Probable cytosol aminopeptidase</fullName>
        <ecNumber evidence="7">3.4.11.1</ecNumber>
    </recommendedName>
    <alternativeName>
        <fullName evidence="7">Leucine aminopeptidase</fullName>
        <shortName evidence="7">LAP</shortName>
        <ecNumber evidence="7">3.4.11.10</ecNumber>
    </alternativeName>
    <alternativeName>
        <fullName evidence="7">Leucyl aminopeptidase</fullName>
    </alternativeName>
</protein>